<evidence type="ECO:0000256" key="1">
    <source>
        <dbReference type="SAM" id="Phobius"/>
    </source>
</evidence>
<keyword evidence="3" id="KW-1185">Reference proteome</keyword>
<dbReference type="AlphaFoldDB" id="A0A134CI53"/>
<keyword evidence="1" id="KW-0812">Transmembrane</keyword>
<evidence type="ECO:0000313" key="2">
    <source>
        <dbReference type="EMBL" id="KXB91883.1"/>
    </source>
</evidence>
<organism evidence="2 3">
    <name type="scientific">Megasphaera hutchinsoni</name>
    <dbReference type="NCBI Taxonomy" id="1588748"/>
    <lineage>
        <taxon>Bacteria</taxon>
        <taxon>Bacillati</taxon>
        <taxon>Bacillota</taxon>
        <taxon>Negativicutes</taxon>
        <taxon>Veillonellales</taxon>
        <taxon>Veillonellaceae</taxon>
        <taxon>Megasphaera</taxon>
    </lineage>
</organism>
<dbReference type="PATRIC" id="fig|1588748.3.peg.586"/>
<proteinExistence type="predicted"/>
<accession>A0A134CI53</accession>
<dbReference type="RefSeq" id="WP_007392705.1">
    <property type="nucleotide sequence ID" value="NZ_KQ960940.1"/>
</dbReference>
<keyword evidence="1" id="KW-1133">Transmembrane helix</keyword>
<gene>
    <name evidence="2" type="ORF">HMPREF3182_00617</name>
</gene>
<dbReference type="Proteomes" id="UP000070160">
    <property type="component" value="Unassembled WGS sequence"/>
</dbReference>
<keyword evidence="1" id="KW-0472">Membrane</keyword>
<sequence length="143" mass="16558">MDVIWQWWHHVQNASAFFPILVFLVVFLSDALRKKRRYKPRKGPVPVPERRSKAGQTMVEEPVLAPVPPVVIRPTTTVVMPSQMVAPATVATTTHVVVTPVRREEPIEGWQELTPETRDIYAGLVWAELWEPPVSQRYRYRHK</sequence>
<dbReference type="STRING" id="1588748.HMPREF3182_00617"/>
<evidence type="ECO:0000313" key="3">
    <source>
        <dbReference type="Proteomes" id="UP000070160"/>
    </source>
</evidence>
<protein>
    <submittedName>
        <fullName evidence="2">Uncharacterized protein</fullName>
    </submittedName>
</protein>
<comment type="caution">
    <text evidence="2">The sequence shown here is derived from an EMBL/GenBank/DDBJ whole genome shotgun (WGS) entry which is preliminary data.</text>
</comment>
<reference evidence="3" key="1">
    <citation type="submission" date="2016-01" db="EMBL/GenBank/DDBJ databases">
        <authorList>
            <person name="Mitreva M."/>
            <person name="Pepin K.H."/>
            <person name="Mihindukulasuriya K.A."/>
            <person name="Fulton R."/>
            <person name="Fronick C."/>
            <person name="O'Laughlin M."/>
            <person name="Miner T."/>
            <person name="Herter B."/>
            <person name="Rosa B.A."/>
            <person name="Cordes M."/>
            <person name="Tomlinson C."/>
            <person name="Wollam A."/>
            <person name="Palsikar V.B."/>
            <person name="Mardis E.R."/>
            <person name="Wilson R.K."/>
        </authorList>
    </citation>
    <scope>NUCLEOTIDE SEQUENCE [LARGE SCALE GENOMIC DNA]</scope>
    <source>
        <strain evidence="3">KA00182</strain>
    </source>
</reference>
<feature type="transmembrane region" description="Helical" evidence="1">
    <location>
        <begin position="14"/>
        <end position="32"/>
    </location>
</feature>
<dbReference type="EMBL" id="LSDT01000025">
    <property type="protein sequence ID" value="KXB91883.1"/>
    <property type="molecule type" value="Genomic_DNA"/>
</dbReference>
<name>A0A134CI53_9FIRM</name>